<sequence>MLNDPNAPEQQSDGGDTGHALLACLMEIDRHIDQAGWEQPPLLFALVPTAELEAAEPHLARTELAPPDRLSAIQQDEFDAGDDVVGALARVMWPDAVVGCALSLVRSFLPPDAEADLPDDPAQAETYVQEHPQRQDVRAVVGVLRDGPTQGIARLHTHPDDVLSGPDLLPGVVTALAGTFAPSGDA</sequence>
<dbReference type="Proteomes" id="UP000886842">
    <property type="component" value="Unassembled WGS sequence"/>
</dbReference>
<organism evidence="1 2">
    <name type="scientific">Candidatus Avipropionibacterium avicola</name>
    <dbReference type="NCBI Taxonomy" id="2840701"/>
    <lineage>
        <taxon>Bacteria</taxon>
        <taxon>Bacillati</taxon>
        <taxon>Actinomycetota</taxon>
        <taxon>Actinomycetes</taxon>
        <taxon>Propionibacteriales</taxon>
        <taxon>Propionibacteriaceae</taxon>
        <taxon>Propionibacteriaceae incertae sedis</taxon>
        <taxon>Candidatus Avipropionibacterium</taxon>
    </lineage>
</organism>
<dbReference type="AlphaFoldDB" id="A0A9D1GZC1"/>
<protein>
    <submittedName>
        <fullName evidence="1">Uncharacterized protein</fullName>
    </submittedName>
</protein>
<proteinExistence type="predicted"/>
<accession>A0A9D1GZC1</accession>
<dbReference type="InterPro" id="IPR047681">
    <property type="entry name" value="PPA1309-like"/>
</dbReference>
<reference evidence="1" key="1">
    <citation type="submission" date="2020-10" db="EMBL/GenBank/DDBJ databases">
        <authorList>
            <person name="Gilroy R."/>
        </authorList>
    </citation>
    <scope>NUCLEOTIDE SEQUENCE</scope>
    <source>
        <strain evidence="1">ChiGjej1B1-24693</strain>
    </source>
</reference>
<name>A0A9D1GZC1_9ACTN</name>
<comment type="caution">
    <text evidence="1">The sequence shown here is derived from an EMBL/GenBank/DDBJ whole genome shotgun (WGS) entry which is preliminary data.</text>
</comment>
<reference evidence="1" key="2">
    <citation type="journal article" date="2021" name="PeerJ">
        <title>Extensive microbial diversity within the chicken gut microbiome revealed by metagenomics and culture.</title>
        <authorList>
            <person name="Gilroy R."/>
            <person name="Ravi A."/>
            <person name="Getino M."/>
            <person name="Pursley I."/>
            <person name="Horton D.L."/>
            <person name="Alikhan N.F."/>
            <person name="Baker D."/>
            <person name="Gharbi K."/>
            <person name="Hall N."/>
            <person name="Watson M."/>
            <person name="Adriaenssens E.M."/>
            <person name="Foster-Nyarko E."/>
            <person name="Jarju S."/>
            <person name="Secka A."/>
            <person name="Antonio M."/>
            <person name="Oren A."/>
            <person name="Chaudhuri R.R."/>
            <person name="La Ragione R."/>
            <person name="Hildebrand F."/>
            <person name="Pallen M.J."/>
        </authorList>
    </citation>
    <scope>NUCLEOTIDE SEQUENCE</scope>
    <source>
        <strain evidence="1">ChiGjej1B1-24693</strain>
    </source>
</reference>
<dbReference type="NCBIfam" id="NF040618">
    <property type="entry name" value="PPA1309_fam"/>
    <property type="match status" value="1"/>
</dbReference>
<evidence type="ECO:0000313" key="2">
    <source>
        <dbReference type="Proteomes" id="UP000886842"/>
    </source>
</evidence>
<evidence type="ECO:0000313" key="1">
    <source>
        <dbReference type="EMBL" id="HIT76601.1"/>
    </source>
</evidence>
<gene>
    <name evidence="1" type="ORF">IAA98_13540</name>
</gene>
<dbReference type="EMBL" id="DVLP01000397">
    <property type="protein sequence ID" value="HIT76601.1"/>
    <property type="molecule type" value="Genomic_DNA"/>
</dbReference>